<dbReference type="RefSeq" id="WP_304120351.1">
    <property type="nucleotide sequence ID" value="NZ_DYZA01000018.1"/>
</dbReference>
<organism evidence="1 2">
    <name type="scientific">Mailhella massiliensis</name>
    <dbReference type="NCBI Taxonomy" id="1903261"/>
    <lineage>
        <taxon>Bacteria</taxon>
        <taxon>Pseudomonadati</taxon>
        <taxon>Thermodesulfobacteriota</taxon>
        <taxon>Desulfovibrionia</taxon>
        <taxon>Desulfovibrionales</taxon>
        <taxon>Desulfovibrionaceae</taxon>
        <taxon>Mailhella</taxon>
    </lineage>
</organism>
<comment type="caution">
    <text evidence="1">The sequence shown here is derived from an EMBL/GenBank/DDBJ whole genome shotgun (WGS) entry which is preliminary data.</text>
</comment>
<proteinExistence type="predicted"/>
<evidence type="ECO:0000313" key="2">
    <source>
        <dbReference type="Proteomes" id="UP000698963"/>
    </source>
</evidence>
<dbReference type="Pfam" id="PF03692">
    <property type="entry name" value="CxxCxxCC"/>
    <property type="match status" value="1"/>
</dbReference>
<dbReference type="Proteomes" id="UP000698963">
    <property type="component" value="Unassembled WGS sequence"/>
</dbReference>
<dbReference type="EMBL" id="DYZA01000018">
    <property type="protein sequence ID" value="HJD96191.1"/>
    <property type="molecule type" value="Genomic_DNA"/>
</dbReference>
<dbReference type="AlphaFoldDB" id="A0A921AU91"/>
<protein>
    <submittedName>
        <fullName evidence="1">YkgJ family cysteine cluster protein</fullName>
    </submittedName>
</protein>
<reference evidence="1" key="2">
    <citation type="submission" date="2021-09" db="EMBL/GenBank/DDBJ databases">
        <authorList>
            <person name="Gilroy R."/>
        </authorList>
    </citation>
    <scope>NUCLEOTIDE SEQUENCE</scope>
    <source>
        <strain evidence="1">ChiGjej2B2-19336</strain>
    </source>
</reference>
<sequence length="232" mass="26439">MSEQQQCRQCGTCCRKGGPALHKEDTPLLVEGVLQLQDLCTFRAGELVRDNSNDHVVPLPEEIVKIAAPFGSRPDDWTCRFLMEDNRCFIHGRHPAECRALFCENPKALLSMQGEDRLDRRAILELLHAPQWLMESVEAHEESCSYAALTDIASRLEEEEEARRALVKVVEYDRAFRELVMEKGRVRKEILDFLFGRPLMHTVIMFGIDARHNADGGITLVQTTKATLKRHA</sequence>
<accession>A0A921AU91</accession>
<evidence type="ECO:0000313" key="1">
    <source>
        <dbReference type="EMBL" id="HJD96191.1"/>
    </source>
</evidence>
<gene>
    <name evidence="1" type="ORF">K8W16_00890</name>
</gene>
<reference evidence="1" key="1">
    <citation type="journal article" date="2021" name="PeerJ">
        <title>Extensive microbial diversity within the chicken gut microbiome revealed by metagenomics and culture.</title>
        <authorList>
            <person name="Gilroy R."/>
            <person name="Ravi A."/>
            <person name="Getino M."/>
            <person name="Pursley I."/>
            <person name="Horton D.L."/>
            <person name="Alikhan N.F."/>
            <person name="Baker D."/>
            <person name="Gharbi K."/>
            <person name="Hall N."/>
            <person name="Watson M."/>
            <person name="Adriaenssens E.M."/>
            <person name="Foster-Nyarko E."/>
            <person name="Jarju S."/>
            <person name="Secka A."/>
            <person name="Antonio M."/>
            <person name="Oren A."/>
            <person name="Chaudhuri R.R."/>
            <person name="La Ragione R."/>
            <person name="Hildebrand F."/>
            <person name="Pallen M.J."/>
        </authorList>
    </citation>
    <scope>NUCLEOTIDE SEQUENCE</scope>
    <source>
        <strain evidence="1">ChiGjej2B2-19336</strain>
    </source>
</reference>
<dbReference type="InterPro" id="IPR005358">
    <property type="entry name" value="Puta_zinc/iron-chelating_dom"/>
</dbReference>
<name>A0A921AU91_9BACT</name>